<feature type="repeat" description="TPR" evidence="1">
    <location>
        <begin position="189"/>
        <end position="222"/>
    </location>
</feature>
<accession>A0A936K6C9</accession>
<evidence type="ECO:0000313" key="3">
    <source>
        <dbReference type="Proteomes" id="UP000709959"/>
    </source>
</evidence>
<organism evidence="2 3">
    <name type="scientific">Candidatus Geothrix odensensis</name>
    <dbReference type="NCBI Taxonomy" id="2954440"/>
    <lineage>
        <taxon>Bacteria</taxon>
        <taxon>Pseudomonadati</taxon>
        <taxon>Acidobacteriota</taxon>
        <taxon>Holophagae</taxon>
        <taxon>Holophagales</taxon>
        <taxon>Holophagaceae</taxon>
        <taxon>Geothrix</taxon>
    </lineage>
</organism>
<reference evidence="2 3" key="1">
    <citation type="submission" date="2020-10" db="EMBL/GenBank/DDBJ databases">
        <title>Connecting structure to function with the recovery of over 1000 high-quality activated sludge metagenome-assembled genomes encoding full-length rRNA genes using long-read sequencing.</title>
        <authorList>
            <person name="Singleton C.M."/>
            <person name="Petriglieri F."/>
            <person name="Kristensen J.M."/>
            <person name="Kirkegaard R.H."/>
            <person name="Michaelsen T.Y."/>
            <person name="Andersen M.H."/>
            <person name="Karst S.M."/>
            <person name="Dueholm M.S."/>
            <person name="Nielsen P.H."/>
            <person name="Albertsen M."/>
        </authorList>
    </citation>
    <scope>NUCLEOTIDE SEQUENCE [LARGE SCALE GENOMIC DNA]</scope>
    <source>
        <strain evidence="2">OdNE_18-Q3-R46-58_MAXAC.008</strain>
    </source>
</reference>
<dbReference type="SUPFAM" id="SSF48452">
    <property type="entry name" value="TPR-like"/>
    <property type="match status" value="1"/>
</dbReference>
<dbReference type="AlphaFoldDB" id="A0A936K6C9"/>
<dbReference type="PROSITE" id="PS50005">
    <property type="entry name" value="TPR"/>
    <property type="match status" value="1"/>
</dbReference>
<dbReference type="InterPro" id="IPR019734">
    <property type="entry name" value="TPR_rpt"/>
</dbReference>
<protein>
    <submittedName>
        <fullName evidence="2">Tetratricopeptide repeat protein</fullName>
    </submittedName>
</protein>
<keyword evidence="1" id="KW-0802">TPR repeat</keyword>
<dbReference type="EMBL" id="JADKCH010000024">
    <property type="protein sequence ID" value="MBK8573618.1"/>
    <property type="molecule type" value="Genomic_DNA"/>
</dbReference>
<dbReference type="InterPro" id="IPR011990">
    <property type="entry name" value="TPR-like_helical_dom_sf"/>
</dbReference>
<sequence length="347" mass="38478">MRAHLRFLILDDFDPDTGELALRVAFQPGPEPGLELLRLRLHLGRAGNPLDPLTRELRTHVQMPLPTLWEHGLKTIIHAIEEELGGPDGRNALRYLWVRTQLLHPAESARSTPNHPVPRQVEILRDWSHRLDQEGQTLRAAEILDRLLLLAPRDVTSLAYLTGFFRSQGMAEEMAAVAERWLKAEPGRVEAKLRHGEALLRLGRVQEARAAFEAVLKVHPVHLLAHLGMAQALALMGGNPFPHLDAAQELDPGATASVLRETFDYRLMAAPVGDRTYDLEGLPALLGVSGAEVQDYLQFLGLPLAGSEGTVRESELARWVGVMNRYALLPGGLNWSAPTPRRLPELG</sequence>
<evidence type="ECO:0000256" key="1">
    <source>
        <dbReference type="PROSITE-ProRule" id="PRU00339"/>
    </source>
</evidence>
<proteinExistence type="predicted"/>
<dbReference type="Pfam" id="PF13432">
    <property type="entry name" value="TPR_16"/>
    <property type="match status" value="1"/>
</dbReference>
<comment type="caution">
    <text evidence="2">The sequence shown here is derived from an EMBL/GenBank/DDBJ whole genome shotgun (WGS) entry which is preliminary data.</text>
</comment>
<dbReference type="Proteomes" id="UP000709959">
    <property type="component" value="Unassembled WGS sequence"/>
</dbReference>
<dbReference type="Gene3D" id="1.25.40.10">
    <property type="entry name" value="Tetratricopeptide repeat domain"/>
    <property type="match status" value="1"/>
</dbReference>
<name>A0A936K6C9_9BACT</name>
<evidence type="ECO:0000313" key="2">
    <source>
        <dbReference type="EMBL" id="MBK8573618.1"/>
    </source>
</evidence>
<gene>
    <name evidence="2" type="ORF">IPN91_13540</name>
</gene>